<evidence type="ECO:0000256" key="1">
    <source>
        <dbReference type="ARBA" id="ARBA00001946"/>
    </source>
</evidence>
<keyword evidence="6" id="KW-1185">Reference proteome</keyword>
<dbReference type="PANTHER" id="PTHR43736:SF1">
    <property type="entry name" value="DIHYDRONEOPTERIN TRIPHOSPHATE DIPHOSPHATASE"/>
    <property type="match status" value="1"/>
</dbReference>
<comment type="caution">
    <text evidence="5">The sequence shown here is derived from an EMBL/GenBank/DDBJ whole genome shotgun (WGS) entry which is preliminary data.</text>
</comment>
<evidence type="ECO:0000313" key="5">
    <source>
        <dbReference type="EMBL" id="MBB4264722.1"/>
    </source>
</evidence>
<name>A0A7W6W8T7_9PROT</name>
<dbReference type="InterPro" id="IPR015797">
    <property type="entry name" value="NUDIX_hydrolase-like_dom_sf"/>
</dbReference>
<evidence type="ECO:0000256" key="2">
    <source>
        <dbReference type="ARBA" id="ARBA00022801"/>
    </source>
</evidence>
<dbReference type="EMBL" id="JACIGK010000002">
    <property type="protein sequence ID" value="MBB4264722.1"/>
    <property type="molecule type" value="Genomic_DNA"/>
</dbReference>
<protein>
    <submittedName>
        <fullName evidence="5">Mutator protein MutT</fullName>
    </submittedName>
</protein>
<dbReference type="RefSeq" id="WP_184042362.1">
    <property type="nucleotide sequence ID" value="NZ_JACIGK010000002.1"/>
</dbReference>
<dbReference type="SUPFAM" id="SSF55811">
    <property type="entry name" value="Nudix"/>
    <property type="match status" value="1"/>
</dbReference>
<organism evidence="5 6">
    <name type="scientific">Roseospira visakhapatnamensis</name>
    <dbReference type="NCBI Taxonomy" id="390880"/>
    <lineage>
        <taxon>Bacteria</taxon>
        <taxon>Pseudomonadati</taxon>
        <taxon>Pseudomonadota</taxon>
        <taxon>Alphaproteobacteria</taxon>
        <taxon>Rhodospirillales</taxon>
        <taxon>Rhodospirillaceae</taxon>
        <taxon>Roseospira</taxon>
    </lineage>
</organism>
<proteinExistence type="inferred from homology"/>
<accession>A0A7W6W8T7</accession>
<dbReference type="GO" id="GO:0016787">
    <property type="term" value="F:hydrolase activity"/>
    <property type="evidence" value="ECO:0007669"/>
    <property type="project" value="UniProtKB-KW"/>
</dbReference>
<evidence type="ECO:0000313" key="6">
    <source>
        <dbReference type="Proteomes" id="UP000554286"/>
    </source>
</evidence>
<comment type="cofactor">
    <cofactor evidence="1">
        <name>Mg(2+)</name>
        <dbReference type="ChEBI" id="CHEBI:18420"/>
    </cofactor>
</comment>
<dbReference type="InterPro" id="IPR020476">
    <property type="entry name" value="Nudix_hydrolase"/>
</dbReference>
<dbReference type="CDD" id="cd04673">
    <property type="entry name" value="NUDIX_ADPRase"/>
    <property type="match status" value="1"/>
</dbReference>
<dbReference type="PROSITE" id="PS51462">
    <property type="entry name" value="NUDIX"/>
    <property type="match status" value="1"/>
</dbReference>
<dbReference type="Gene3D" id="3.90.79.10">
    <property type="entry name" value="Nucleoside Triphosphate Pyrophosphohydrolase"/>
    <property type="match status" value="1"/>
</dbReference>
<dbReference type="InterPro" id="IPR020084">
    <property type="entry name" value="NUDIX_hydrolase_CS"/>
</dbReference>
<dbReference type="Proteomes" id="UP000554286">
    <property type="component" value="Unassembled WGS sequence"/>
</dbReference>
<feature type="domain" description="Nudix hydrolase" evidence="4">
    <location>
        <begin position="13"/>
        <end position="148"/>
    </location>
</feature>
<gene>
    <name evidence="5" type="ORF">GGD89_000329</name>
</gene>
<evidence type="ECO:0000259" key="4">
    <source>
        <dbReference type="PROSITE" id="PS51462"/>
    </source>
</evidence>
<dbReference type="PRINTS" id="PR00502">
    <property type="entry name" value="NUDIXFAMILY"/>
</dbReference>
<dbReference type="InterPro" id="IPR000086">
    <property type="entry name" value="NUDIX_hydrolase_dom"/>
</dbReference>
<comment type="similarity">
    <text evidence="3">Belongs to the Nudix hydrolase family.</text>
</comment>
<dbReference type="PANTHER" id="PTHR43736">
    <property type="entry name" value="ADP-RIBOSE PYROPHOSPHATASE"/>
    <property type="match status" value="1"/>
</dbReference>
<reference evidence="5 6" key="1">
    <citation type="submission" date="2020-08" db="EMBL/GenBank/DDBJ databases">
        <title>Genome sequencing of Purple Non-Sulfur Bacteria from various extreme environments.</title>
        <authorList>
            <person name="Mayer M."/>
        </authorList>
    </citation>
    <scope>NUCLEOTIDE SEQUENCE [LARGE SCALE GENOMIC DNA]</scope>
    <source>
        <strain evidence="5 6">JA131</strain>
    </source>
</reference>
<keyword evidence="2 3" id="KW-0378">Hydrolase</keyword>
<dbReference type="Pfam" id="PF00293">
    <property type="entry name" value="NUDIX"/>
    <property type="match status" value="1"/>
</dbReference>
<dbReference type="AlphaFoldDB" id="A0A7W6W8T7"/>
<dbReference type="PROSITE" id="PS00893">
    <property type="entry name" value="NUDIX_BOX"/>
    <property type="match status" value="1"/>
</dbReference>
<sequence>MSTIAKPSPPGDPSPRPVAATIAAVFHEGRILLVRRANPPDMGRWGFPGGKIDFGETIESAAVRELFEETGVRARAGRVFTAVDVFDRDEGGCLRRHFLLIAVLCHWVSGTPVAGDDALEARWFRLDDLDEAGLALSLDVAKVARLAASAGHGANAMS</sequence>
<evidence type="ECO:0000256" key="3">
    <source>
        <dbReference type="RuleBase" id="RU003476"/>
    </source>
</evidence>